<dbReference type="OrthoDB" id="408631at2759"/>
<dbReference type="InterPro" id="IPR029058">
    <property type="entry name" value="AB_hydrolase_fold"/>
</dbReference>
<organism evidence="2 3">
    <name type="scientific">Phialocephala subalpina</name>
    <dbReference type="NCBI Taxonomy" id="576137"/>
    <lineage>
        <taxon>Eukaryota</taxon>
        <taxon>Fungi</taxon>
        <taxon>Dikarya</taxon>
        <taxon>Ascomycota</taxon>
        <taxon>Pezizomycotina</taxon>
        <taxon>Leotiomycetes</taxon>
        <taxon>Helotiales</taxon>
        <taxon>Mollisiaceae</taxon>
        <taxon>Phialocephala</taxon>
        <taxon>Phialocephala fortinii species complex</taxon>
    </lineage>
</organism>
<dbReference type="GO" id="GO:0016787">
    <property type="term" value="F:hydrolase activity"/>
    <property type="evidence" value="ECO:0007669"/>
    <property type="project" value="InterPro"/>
</dbReference>
<name>A0A1L7XCK8_9HELO</name>
<protein>
    <submittedName>
        <fullName evidence="2">Related to Putative sterigmatocystin biosynthesis lipase/esterase STCI</fullName>
    </submittedName>
</protein>
<dbReference type="SUPFAM" id="SSF53474">
    <property type="entry name" value="alpha/beta-Hydrolases"/>
    <property type="match status" value="1"/>
</dbReference>
<evidence type="ECO:0000313" key="3">
    <source>
        <dbReference type="Proteomes" id="UP000184330"/>
    </source>
</evidence>
<dbReference type="Pfam" id="PF07859">
    <property type="entry name" value="Abhydrolase_3"/>
    <property type="match status" value="1"/>
</dbReference>
<evidence type="ECO:0000259" key="1">
    <source>
        <dbReference type="Pfam" id="PF07859"/>
    </source>
</evidence>
<dbReference type="Gene3D" id="3.40.50.1820">
    <property type="entry name" value="alpha/beta hydrolase"/>
    <property type="match status" value="1"/>
</dbReference>
<evidence type="ECO:0000313" key="2">
    <source>
        <dbReference type="EMBL" id="CZR62780.1"/>
    </source>
</evidence>
<sequence>MASISEIPSNWSTLATLNPEFVELMKTLPPGFQIVTEKTTVEDLRAQTRTRPQSEPWPDVEEKNLYIAMRDGFENRIRVYSLEEGNGPLLVMIHGGGFCLGMAEQEETHCRNWVRSHRGVAVSIEHRLAPEVEYPVPVEDCWDILKWIAANTGTLKADPTKGFVLGGTSSGSSAVMVLSHLARDEDLSPPLTGLFLCLLMPCQPTALPPPHSTDPRIVSWTECRDTPMFNHRAFSLFSDSMPCDPFSPLRSPMLWESGHAGLPKTYFSIAGADMGRDFALVYEEVLRGEGVMTKVDVFPGLPHGFWGFFPKSDFARDFWTRSEEAFVWLLENGDV</sequence>
<gene>
    <name evidence="2" type="ORF">PAC_12677</name>
</gene>
<dbReference type="STRING" id="576137.A0A1L7XCK8"/>
<proteinExistence type="predicted"/>
<dbReference type="PANTHER" id="PTHR23024">
    <property type="entry name" value="ARYLACETAMIDE DEACETYLASE"/>
    <property type="match status" value="1"/>
</dbReference>
<dbReference type="Proteomes" id="UP000184330">
    <property type="component" value="Unassembled WGS sequence"/>
</dbReference>
<feature type="domain" description="Alpha/beta hydrolase fold-3" evidence="1">
    <location>
        <begin position="90"/>
        <end position="306"/>
    </location>
</feature>
<dbReference type="InterPro" id="IPR013094">
    <property type="entry name" value="AB_hydrolase_3"/>
</dbReference>
<dbReference type="PANTHER" id="PTHR23024:SF643">
    <property type="entry name" value="AB HYDROLASE SUPERFAMILY PROTEIN B1A11.02"/>
    <property type="match status" value="1"/>
</dbReference>
<reference evidence="2 3" key="1">
    <citation type="submission" date="2016-03" db="EMBL/GenBank/DDBJ databases">
        <authorList>
            <person name="Ploux O."/>
        </authorList>
    </citation>
    <scope>NUCLEOTIDE SEQUENCE [LARGE SCALE GENOMIC DNA]</scope>
    <source>
        <strain evidence="2 3">UAMH 11012</strain>
    </source>
</reference>
<dbReference type="InterPro" id="IPR050466">
    <property type="entry name" value="Carboxylest/Gibb_receptor"/>
</dbReference>
<keyword evidence="3" id="KW-1185">Reference proteome</keyword>
<dbReference type="AlphaFoldDB" id="A0A1L7XCK8"/>
<accession>A0A1L7XCK8</accession>
<dbReference type="EMBL" id="FJOG01000021">
    <property type="protein sequence ID" value="CZR62780.1"/>
    <property type="molecule type" value="Genomic_DNA"/>
</dbReference>